<dbReference type="AlphaFoldDB" id="A0A1M6J4P8"/>
<accession>A0A1M6J4P8</accession>
<sequence>MPIFNLAVGIVCLSVSVNMFMEENKELGFLNLVCALSNFYICVI</sequence>
<evidence type="ECO:0000313" key="1">
    <source>
        <dbReference type="EMBL" id="SHJ41695.1"/>
    </source>
</evidence>
<dbReference type="Proteomes" id="UP000184442">
    <property type="component" value="Unassembled WGS sequence"/>
</dbReference>
<keyword evidence="2" id="KW-1185">Reference proteome</keyword>
<evidence type="ECO:0000313" key="2">
    <source>
        <dbReference type="Proteomes" id="UP000184442"/>
    </source>
</evidence>
<name>A0A1M6J4P8_9FIRM</name>
<protein>
    <submittedName>
        <fullName evidence="1">Uncharacterized protein</fullName>
    </submittedName>
</protein>
<dbReference type="EMBL" id="FQZS01000049">
    <property type="protein sequence ID" value="SHJ41695.1"/>
    <property type="molecule type" value="Genomic_DNA"/>
</dbReference>
<reference evidence="1 2" key="1">
    <citation type="submission" date="2016-11" db="EMBL/GenBank/DDBJ databases">
        <authorList>
            <person name="Jaros S."/>
            <person name="Januszkiewicz K."/>
            <person name="Wedrychowicz H."/>
        </authorList>
    </citation>
    <scope>NUCLEOTIDE SEQUENCE [LARGE SCALE GENOMIC DNA]</scope>
    <source>
        <strain evidence="1 2">DSM 19022</strain>
    </source>
</reference>
<gene>
    <name evidence="1" type="ORF">SAMN02745176_03506</name>
</gene>
<dbReference type="STRING" id="1122184.SAMN02745176_03506"/>
<organism evidence="1 2">
    <name type="scientific">Lutispora thermophila DSM 19022</name>
    <dbReference type="NCBI Taxonomy" id="1122184"/>
    <lineage>
        <taxon>Bacteria</taxon>
        <taxon>Bacillati</taxon>
        <taxon>Bacillota</taxon>
        <taxon>Clostridia</taxon>
        <taxon>Lutisporales</taxon>
        <taxon>Lutisporaceae</taxon>
        <taxon>Lutispora</taxon>
    </lineage>
</organism>
<proteinExistence type="predicted"/>